<dbReference type="Proteomes" id="UP000185596">
    <property type="component" value="Unassembled WGS sequence"/>
</dbReference>
<dbReference type="PANTHER" id="PTHR33495">
    <property type="entry name" value="ANTI-SIGMA FACTOR ANTAGONIST TM_1081-RELATED-RELATED"/>
    <property type="match status" value="1"/>
</dbReference>
<dbReference type="InterPro" id="IPR036513">
    <property type="entry name" value="STAS_dom_sf"/>
</dbReference>
<name>A0A1Q8CT92_9PSEU</name>
<evidence type="ECO:0000256" key="1">
    <source>
        <dbReference type="ARBA" id="ARBA00009013"/>
    </source>
</evidence>
<gene>
    <name evidence="4" type="ORF">BU204_11065</name>
</gene>
<dbReference type="SUPFAM" id="SSF52091">
    <property type="entry name" value="SpoIIaa-like"/>
    <property type="match status" value="1"/>
</dbReference>
<dbReference type="GO" id="GO:0043856">
    <property type="term" value="F:anti-sigma factor antagonist activity"/>
    <property type="evidence" value="ECO:0007669"/>
    <property type="project" value="InterPro"/>
</dbReference>
<keyword evidence="5" id="KW-1185">Reference proteome</keyword>
<dbReference type="PROSITE" id="PS50801">
    <property type="entry name" value="STAS"/>
    <property type="match status" value="1"/>
</dbReference>
<dbReference type="AlphaFoldDB" id="A0A1Q8CT92"/>
<evidence type="ECO:0000313" key="4">
    <source>
        <dbReference type="EMBL" id="OLF17557.1"/>
    </source>
</evidence>
<dbReference type="Gene3D" id="3.30.750.24">
    <property type="entry name" value="STAS domain"/>
    <property type="match status" value="1"/>
</dbReference>
<dbReference type="Pfam" id="PF01740">
    <property type="entry name" value="STAS"/>
    <property type="match status" value="1"/>
</dbReference>
<sequence>MLTVDIDSRGSAVVVSVGGELDLATVPVLRERLEGVTEASPPPSPLVVDLSGLTFIGSAGLALLVELNNQCLERGGQLALVATGTVVPRAIQVTALDEVFSMHGSLDEALATRAAE</sequence>
<dbReference type="CDD" id="cd07043">
    <property type="entry name" value="STAS_anti-anti-sigma_factors"/>
    <property type="match status" value="1"/>
</dbReference>
<evidence type="ECO:0000256" key="2">
    <source>
        <dbReference type="RuleBase" id="RU003749"/>
    </source>
</evidence>
<feature type="domain" description="STAS" evidence="3">
    <location>
        <begin position="2"/>
        <end position="113"/>
    </location>
</feature>
<organism evidence="4 5">
    <name type="scientific">Actinophytocola xanthii</name>
    <dbReference type="NCBI Taxonomy" id="1912961"/>
    <lineage>
        <taxon>Bacteria</taxon>
        <taxon>Bacillati</taxon>
        <taxon>Actinomycetota</taxon>
        <taxon>Actinomycetes</taxon>
        <taxon>Pseudonocardiales</taxon>
        <taxon>Pseudonocardiaceae</taxon>
    </lineage>
</organism>
<dbReference type="InterPro" id="IPR003658">
    <property type="entry name" value="Anti-sigma_ant"/>
</dbReference>
<proteinExistence type="inferred from homology"/>
<dbReference type="NCBIfam" id="TIGR00377">
    <property type="entry name" value="ant_ant_sig"/>
    <property type="match status" value="1"/>
</dbReference>
<evidence type="ECO:0000259" key="3">
    <source>
        <dbReference type="PROSITE" id="PS50801"/>
    </source>
</evidence>
<accession>A0A1Q8CT92</accession>
<reference evidence="4 5" key="1">
    <citation type="submission" date="2016-12" db="EMBL/GenBank/DDBJ databases">
        <title>The draft genome sequence of Actinophytocola sp. 11-183.</title>
        <authorList>
            <person name="Wang W."/>
            <person name="Yuan L."/>
        </authorList>
    </citation>
    <scope>NUCLEOTIDE SEQUENCE [LARGE SCALE GENOMIC DNA]</scope>
    <source>
        <strain evidence="4 5">11-183</strain>
    </source>
</reference>
<dbReference type="InterPro" id="IPR002645">
    <property type="entry name" value="STAS_dom"/>
</dbReference>
<comment type="similarity">
    <text evidence="1 2">Belongs to the anti-sigma-factor antagonist family.</text>
</comment>
<comment type="caution">
    <text evidence="4">The sequence shown here is derived from an EMBL/GenBank/DDBJ whole genome shotgun (WGS) entry which is preliminary data.</text>
</comment>
<dbReference type="EMBL" id="MSIE01000016">
    <property type="protein sequence ID" value="OLF17557.1"/>
    <property type="molecule type" value="Genomic_DNA"/>
</dbReference>
<protein>
    <recommendedName>
        <fullName evidence="2">Anti-sigma factor antagonist</fullName>
    </recommendedName>
</protein>
<dbReference type="PANTHER" id="PTHR33495:SF2">
    <property type="entry name" value="ANTI-SIGMA FACTOR ANTAGONIST TM_1081-RELATED"/>
    <property type="match status" value="1"/>
</dbReference>
<dbReference type="STRING" id="1912961.BU204_11065"/>
<evidence type="ECO:0000313" key="5">
    <source>
        <dbReference type="Proteomes" id="UP000185596"/>
    </source>
</evidence>